<keyword evidence="6" id="KW-1133">Transmembrane helix</keyword>
<dbReference type="eggNOG" id="arCOG00050">
    <property type="taxonomic scope" value="Archaea"/>
</dbReference>
<protein>
    <submittedName>
        <fullName evidence="8">Spermidine synthase</fullName>
    </submittedName>
</protein>
<dbReference type="GeneID" id="14405033"/>
<dbReference type="KEGG" id="nou:Natoc_1949"/>
<dbReference type="STRING" id="694430.Natoc_1949"/>
<feature type="transmembrane region" description="Helical" evidence="6">
    <location>
        <begin position="15"/>
        <end position="36"/>
    </location>
</feature>
<feature type="transmembrane region" description="Helical" evidence="6">
    <location>
        <begin position="43"/>
        <end position="64"/>
    </location>
</feature>
<dbReference type="Proteomes" id="UP000010878">
    <property type="component" value="Chromosome"/>
</dbReference>
<dbReference type="Gene3D" id="3.40.50.150">
    <property type="entry name" value="Vaccinia Virus protein VP39"/>
    <property type="match status" value="1"/>
</dbReference>
<feature type="transmembrane region" description="Helical" evidence="6">
    <location>
        <begin position="180"/>
        <end position="198"/>
    </location>
</feature>
<evidence type="ECO:0000256" key="6">
    <source>
        <dbReference type="SAM" id="Phobius"/>
    </source>
</evidence>
<dbReference type="InterPro" id="IPR030374">
    <property type="entry name" value="PABS"/>
</dbReference>
<evidence type="ECO:0000313" key="9">
    <source>
        <dbReference type="Proteomes" id="UP000010878"/>
    </source>
</evidence>
<keyword evidence="6" id="KW-0812">Transmembrane</keyword>
<dbReference type="PANTHER" id="PTHR43317">
    <property type="entry name" value="THERMOSPERMINE SYNTHASE ACAULIS5"/>
    <property type="match status" value="1"/>
</dbReference>
<dbReference type="GO" id="GO:0010487">
    <property type="term" value="F:thermospermine synthase activity"/>
    <property type="evidence" value="ECO:0007669"/>
    <property type="project" value="TreeGrafter"/>
</dbReference>
<feature type="transmembrane region" description="Helical" evidence="6">
    <location>
        <begin position="110"/>
        <end position="130"/>
    </location>
</feature>
<dbReference type="NCBIfam" id="NF037959">
    <property type="entry name" value="MFS_SpdSyn"/>
    <property type="match status" value="1"/>
</dbReference>
<comment type="similarity">
    <text evidence="1">Belongs to the spermidine/spermine synthase family.</text>
</comment>
<dbReference type="Pfam" id="PF01564">
    <property type="entry name" value="Spermine_synth"/>
    <property type="match status" value="1"/>
</dbReference>
<keyword evidence="3 4" id="KW-0620">Polyamine biosynthesis</keyword>
<reference evidence="8 9" key="1">
    <citation type="submission" date="2012-11" db="EMBL/GenBank/DDBJ databases">
        <title>FINISHED of Natronococcus occultus SP4, DSM 3396.</title>
        <authorList>
            <consortium name="DOE Joint Genome Institute"/>
            <person name="Eisen J."/>
            <person name="Huntemann M."/>
            <person name="Wei C.-L."/>
            <person name="Han J."/>
            <person name="Detter J.C."/>
            <person name="Han C."/>
            <person name="Tapia R."/>
            <person name="Chen A."/>
            <person name="Kyrpides N."/>
            <person name="Mavromatis K."/>
            <person name="Markowitz V."/>
            <person name="Szeto E."/>
            <person name="Ivanova N."/>
            <person name="Mikhailova N."/>
            <person name="Ovchinnikova G."/>
            <person name="Pagani I."/>
            <person name="Pati A."/>
            <person name="Goodwin L."/>
            <person name="Nordberg H.P."/>
            <person name="Cantor M.N."/>
            <person name="Hua S.X."/>
            <person name="Woyke T."/>
            <person name="Eisen J."/>
            <person name="Klenk H.-P."/>
            <person name="Klenk H.-P."/>
        </authorList>
    </citation>
    <scope>NUCLEOTIDE SEQUENCE [LARGE SCALE GENOMIC DNA]</scope>
    <source>
        <strain evidence="8 9">SP4</strain>
    </source>
</reference>
<feature type="transmembrane region" description="Helical" evidence="6">
    <location>
        <begin position="76"/>
        <end position="98"/>
    </location>
</feature>
<keyword evidence="2 4" id="KW-0808">Transferase</keyword>
<feature type="transmembrane region" description="Helical" evidence="6">
    <location>
        <begin position="150"/>
        <end position="173"/>
    </location>
</feature>
<name>L0K060_9EURY</name>
<accession>L0K060</accession>
<dbReference type="EMBL" id="CP003929">
    <property type="protein sequence ID" value="AGB37739.1"/>
    <property type="molecule type" value="Genomic_DNA"/>
</dbReference>
<keyword evidence="6" id="KW-0472">Membrane</keyword>
<dbReference type="PANTHER" id="PTHR43317:SF1">
    <property type="entry name" value="THERMOSPERMINE SYNTHASE ACAULIS5"/>
    <property type="match status" value="1"/>
</dbReference>
<sequence>MRNALPDYRPTKPELAVFVSGITSMGLEILAVRIVAPQFGSHIYTVGGILTVLLAALSLGYWQGGKRASLATLREMSWLMLATAVYVAVVIYASDFLLAYTSTLAIPPRYASLPAVIILFGPPTYLLGFISPYAAELSRKRGIGEASGHVYALGTIGSILGSGATTFVLIPYLSIAQIGLLFGIVLVATALALELPSLPRNPTIASVVVVLLLVTAAGGGPVDFDHRGDVIHESQTPHQHLEVVDDDEIRTMYLDGARHSAMDLEDPDRHVFAYTKYFHLPMLTVDDHEDVDDVLFIGGGGYTGPQDFEERYDVDVDVVEIDPEVTEAAEEYFGLEHGEEMTSYATDGRQFLQNADEEYDVIVLDAYKQDQVPFHMTTAEFMELTADRLSDDGVLLANVVSAPSGSASEFYRAEYATMEEAFPEVYSFRTSDEDSVQNIQLVATTDSETLSQGDLEQRNEERELGVDLSDEVDHYMADPETDDVPVLRDDRAPVDSLLDPMLGQRYVIEETESSEPTTANPAIAPVST</sequence>
<dbReference type="HOGENOM" id="CLU_008530_1_0_2"/>
<feature type="active site" description="Proton acceptor" evidence="4">
    <location>
        <position position="365"/>
    </location>
</feature>
<feature type="region of interest" description="Disordered" evidence="5">
    <location>
        <begin position="509"/>
        <end position="528"/>
    </location>
</feature>
<dbReference type="SUPFAM" id="SSF53335">
    <property type="entry name" value="S-adenosyl-L-methionine-dependent methyltransferases"/>
    <property type="match status" value="1"/>
</dbReference>
<evidence type="ECO:0000259" key="7">
    <source>
        <dbReference type="PROSITE" id="PS51006"/>
    </source>
</evidence>
<proteinExistence type="inferred from homology"/>
<evidence type="ECO:0000256" key="3">
    <source>
        <dbReference type="ARBA" id="ARBA00023115"/>
    </source>
</evidence>
<dbReference type="InterPro" id="IPR029063">
    <property type="entry name" value="SAM-dependent_MTases_sf"/>
</dbReference>
<dbReference type="OrthoDB" id="10538at2157"/>
<dbReference type="GO" id="GO:0006596">
    <property type="term" value="P:polyamine biosynthetic process"/>
    <property type="evidence" value="ECO:0007669"/>
    <property type="project" value="UniProtKB-UniRule"/>
</dbReference>
<dbReference type="AlphaFoldDB" id="L0K060"/>
<feature type="domain" description="PABS" evidence="7">
    <location>
        <begin position="211"/>
        <end position="448"/>
    </location>
</feature>
<evidence type="ECO:0000313" key="8">
    <source>
        <dbReference type="EMBL" id="AGB37739.1"/>
    </source>
</evidence>
<evidence type="ECO:0000256" key="1">
    <source>
        <dbReference type="ARBA" id="ARBA00007867"/>
    </source>
</evidence>
<keyword evidence="9" id="KW-1185">Reference proteome</keyword>
<evidence type="ECO:0000256" key="4">
    <source>
        <dbReference type="PROSITE-ProRule" id="PRU00354"/>
    </source>
</evidence>
<organism evidence="8 9">
    <name type="scientific">Natronococcus occultus SP4</name>
    <dbReference type="NCBI Taxonomy" id="694430"/>
    <lineage>
        <taxon>Archaea</taxon>
        <taxon>Methanobacteriati</taxon>
        <taxon>Methanobacteriota</taxon>
        <taxon>Stenosarchaea group</taxon>
        <taxon>Halobacteria</taxon>
        <taxon>Halobacteriales</taxon>
        <taxon>Natrialbaceae</taxon>
        <taxon>Natronococcus</taxon>
    </lineage>
</organism>
<dbReference type="RefSeq" id="WP_015321183.1">
    <property type="nucleotide sequence ID" value="NC_019974.1"/>
</dbReference>
<gene>
    <name evidence="8" type="ORF">Natoc_1949</name>
</gene>
<dbReference type="PROSITE" id="PS51006">
    <property type="entry name" value="PABS_2"/>
    <property type="match status" value="1"/>
</dbReference>
<evidence type="ECO:0000256" key="5">
    <source>
        <dbReference type="SAM" id="MobiDB-lite"/>
    </source>
</evidence>
<feature type="compositionally biased region" description="Polar residues" evidence="5">
    <location>
        <begin position="514"/>
        <end position="528"/>
    </location>
</feature>
<evidence type="ECO:0000256" key="2">
    <source>
        <dbReference type="ARBA" id="ARBA00022679"/>
    </source>
</evidence>
<feature type="transmembrane region" description="Helical" evidence="6">
    <location>
        <begin position="204"/>
        <end position="224"/>
    </location>
</feature>